<evidence type="ECO:0000256" key="1">
    <source>
        <dbReference type="PROSITE-ProRule" id="PRU00047"/>
    </source>
</evidence>
<dbReference type="GO" id="GO:0003676">
    <property type="term" value="F:nucleic acid binding"/>
    <property type="evidence" value="ECO:0007669"/>
    <property type="project" value="InterPro"/>
</dbReference>
<dbReference type="PANTHER" id="PTHR46978">
    <property type="entry name" value="ZINC KNUCKLE (CCHC-TYPE) FAMILY PROTEIN"/>
    <property type="match status" value="1"/>
</dbReference>
<keyword evidence="1" id="KW-0863">Zinc-finger</keyword>
<feature type="domain" description="CCHC-type" evidence="2">
    <location>
        <begin position="145"/>
        <end position="159"/>
    </location>
</feature>
<name>A0A654FCK9_ARATH</name>
<dbReference type="Proteomes" id="UP000426265">
    <property type="component" value="Unassembled WGS sequence"/>
</dbReference>
<evidence type="ECO:0000313" key="4">
    <source>
        <dbReference type="Proteomes" id="UP000426265"/>
    </source>
</evidence>
<protein>
    <recommendedName>
        <fullName evidence="2">CCHC-type domain-containing protein</fullName>
    </recommendedName>
</protein>
<reference evidence="3 4" key="1">
    <citation type="submission" date="2019-11" db="EMBL/GenBank/DDBJ databases">
        <authorList>
            <person name="Jiao W.-B."/>
            <person name="Schneeberger K."/>
        </authorList>
    </citation>
    <scope>NUCLEOTIDE SEQUENCE [LARGE SCALE GENOMIC DNA]</scope>
    <source>
        <strain evidence="4">cv. An-1</strain>
    </source>
</reference>
<dbReference type="GO" id="GO:0008270">
    <property type="term" value="F:zinc ion binding"/>
    <property type="evidence" value="ECO:0007669"/>
    <property type="project" value="UniProtKB-KW"/>
</dbReference>
<dbReference type="PANTHER" id="PTHR46978:SF1">
    <property type="entry name" value="ZINC KNUCKLE (CCHC-TYPE) FAMILY PROTEIN"/>
    <property type="match status" value="1"/>
</dbReference>
<dbReference type="ExpressionAtlas" id="A0A654FCK9">
    <property type="expression patterns" value="baseline"/>
</dbReference>
<dbReference type="AlphaFoldDB" id="A0A654FCK9"/>
<evidence type="ECO:0000313" key="3">
    <source>
        <dbReference type="EMBL" id="VYS59224.1"/>
    </source>
</evidence>
<evidence type="ECO:0000259" key="2">
    <source>
        <dbReference type="PROSITE" id="PS50158"/>
    </source>
</evidence>
<accession>A0A654FCK9</accession>
<organism evidence="3 4">
    <name type="scientific">Arabidopsis thaliana</name>
    <name type="common">Mouse-ear cress</name>
    <dbReference type="NCBI Taxonomy" id="3702"/>
    <lineage>
        <taxon>Eukaryota</taxon>
        <taxon>Viridiplantae</taxon>
        <taxon>Streptophyta</taxon>
        <taxon>Embryophyta</taxon>
        <taxon>Tracheophyta</taxon>
        <taxon>Spermatophyta</taxon>
        <taxon>Magnoliopsida</taxon>
        <taxon>eudicotyledons</taxon>
        <taxon>Gunneridae</taxon>
        <taxon>Pentapetalae</taxon>
        <taxon>rosids</taxon>
        <taxon>malvids</taxon>
        <taxon>Brassicales</taxon>
        <taxon>Brassicaceae</taxon>
        <taxon>Camelineae</taxon>
        <taxon>Arabidopsis</taxon>
    </lineage>
</organism>
<dbReference type="InterPro" id="IPR001878">
    <property type="entry name" value="Znf_CCHC"/>
</dbReference>
<gene>
    <name evidence="3" type="ORF">AN1_LOCUS14666</name>
</gene>
<dbReference type="SUPFAM" id="SSF57756">
    <property type="entry name" value="Retrovirus zinc finger-like domains"/>
    <property type="match status" value="1"/>
</dbReference>
<dbReference type="EMBL" id="CACRSJ010000106">
    <property type="protein sequence ID" value="VYS59224.1"/>
    <property type="molecule type" value="Genomic_DNA"/>
</dbReference>
<keyword evidence="1" id="KW-0862">Zinc</keyword>
<dbReference type="PROSITE" id="PS50158">
    <property type="entry name" value="ZF_CCHC"/>
    <property type="match status" value="1"/>
</dbReference>
<dbReference type="InterPro" id="IPR036875">
    <property type="entry name" value="Znf_CCHC_sf"/>
</dbReference>
<keyword evidence="1" id="KW-0479">Metal-binding</keyword>
<dbReference type="Gene3D" id="4.10.60.10">
    <property type="entry name" value="Zinc finger, CCHC-type"/>
    <property type="match status" value="1"/>
</dbReference>
<proteinExistence type="predicted"/>
<sequence length="249" mass="28081">MPPKRKDINFLFDDGEDTVAIIDDEANEDLSLKILEKAFSRRNVDNKLDSDLSSDPGVVSTVMVNGGKSKEVKNSESNKKMKRNKLEAAHEIVIYCVERQDEDNMVEDVVRSEEEDGETTSNLVMTKLLREARYFDPLDAGWVTCYSCGEKDHITVSCPTLTNRRKSCFICASLEHGARRWILMQTSESTKTRLKDSKVELCGSGDCDEVTDLMLNPQHRGLENIIQGLFLARIRDSTRNLSGLIPQTT</sequence>